<evidence type="ECO:0000313" key="3">
    <source>
        <dbReference type="Proteomes" id="UP000037953"/>
    </source>
</evidence>
<feature type="compositionally biased region" description="Low complexity" evidence="1">
    <location>
        <begin position="40"/>
        <end position="49"/>
    </location>
</feature>
<dbReference type="RefSeq" id="WP_062699283.1">
    <property type="nucleotide sequence ID" value="NZ_LJOD01000006.1"/>
</dbReference>
<name>A0A0N0ZWX7_CHRID</name>
<dbReference type="PATRIC" id="fig|253.9.peg.4058"/>
<feature type="compositionally biased region" description="Polar residues" evidence="1">
    <location>
        <begin position="27"/>
        <end position="39"/>
    </location>
</feature>
<dbReference type="OrthoDB" id="853657at2"/>
<evidence type="ECO:0008006" key="4">
    <source>
        <dbReference type="Google" id="ProtNLM"/>
    </source>
</evidence>
<evidence type="ECO:0000313" key="2">
    <source>
        <dbReference type="EMBL" id="KPE51217.1"/>
    </source>
</evidence>
<dbReference type="EMBL" id="LJOD01000006">
    <property type="protein sequence ID" value="KPE51217.1"/>
    <property type="molecule type" value="Genomic_DNA"/>
</dbReference>
<sequence length="213" mass="24200">MKTIFITAFLTLLVSCRKENSKEIFQPSANPDRSAAQTVSAPADSSDPADSIRKEYNRLHALLEAKKLTTKGFTYNCNEEPSGEVTFYSDKGEIKVIRHSYAEHSHFSAVEQYFIKNGKPFFIFREEAVWSFDGGTSEKPITKDDITETRIYIQNGKPIRCLEKTYSIRSDGSEKPDPAKIPGKEIPCTIEGLMKTYELLIKNKDQKEKKQCL</sequence>
<gene>
    <name evidence="2" type="ORF">AOB46_11150</name>
</gene>
<feature type="region of interest" description="Disordered" evidence="1">
    <location>
        <begin position="25"/>
        <end position="50"/>
    </location>
</feature>
<reference evidence="2 3" key="1">
    <citation type="journal article" date="2015" name="Genom Data">
        <title>Draft genome sequence of a multidrug-resistant Chryseobacterium indologenes isolate from Malaysia.</title>
        <authorList>
            <person name="Yu C.Y."/>
            <person name="Ang G.Y."/>
            <person name="Cheng H.J."/>
            <person name="Cheong Y.M."/>
            <person name="Yin W.F."/>
            <person name="Chan K.G."/>
        </authorList>
    </citation>
    <scope>NUCLEOTIDE SEQUENCE [LARGE SCALE GENOMIC DNA]</scope>
    <source>
        <strain evidence="2 3">CI_885</strain>
    </source>
</reference>
<organism evidence="2 3">
    <name type="scientific">Chryseobacterium indologenes</name>
    <name type="common">Flavobacterium indologenes</name>
    <dbReference type="NCBI Taxonomy" id="253"/>
    <lineage>
        <taxon>Bacteria</taxon>
        <taxon>Pseudomonadati</taxon>
        <taxon>Bacteroidota</taxon>
        <taxon>Flavobacteriia</taxon>
        <taxon>Flavobacteriales</taxon>
        <taxon>Weeksellaceae</taxon>
        <taxon>Chryseobacterium group</taxon>
        <taxon>Chryseobacterium</taxon>
    </lineage>
</organism>
<proteinExistence type="predicted"/>
<dbReference type="PROSITE" id="PS51257">
    <property type="entry name" value="PROKAR_LIPOPROTEIN"/>
    <property type="match status" value="1"/>
</dbReference>
<reference evidence="3" key="2">
    <citation type="submission" date="2015-09" db="EMBL/GenBank/DDBJ databases">
        <title>Draft genome sequence of a multidrug-resistant Chryseobacterium indologenes isolate from Malaysia.</title>
        <authorList>
            <person name="Yu C.Y."/>
            <person name="Ang G.Y."/>
            <person name="Chan K.-G."/>
        </authorList>
    </citation>
    <scope>NUCLEOTIDE SEQUENCE [LARGE SCALE GENOMIC DNA]</scope>
    <source>
        <strain evidence="3">CI_885</strain>
    </source>
</reference>
<protein>
    <recommendedName>
        <fullName evidence="4">Lipoprotein</fullName>
    </recommendedName>
</protein>
<dbReference type="AlphaFoldDB" id="A0A0N0ZWX7"/>
<evidence type="ECO:0000256" key="1">
    <source>
        <dbReference type="SAM" id="MobiDB-lite"/>
    </source>
</evidence>
<comment type="caution">
    <text evidence="2">The sequence shown here is derived from an EMBL/GenBank/DDBJ whole genome shotgun (WGS) entry which is preliminary data.</text>
</comment>
<accession>A0A0N0ZWX7</accession>
<dbReference type="Proteomes" id="UP000037953">
    <property type="component" value="Unassembled WGS sequence"/>
</dbReference>